<proteinExistence type="predicted"/>
<feature type="signal peptide" evidence="1">
    <location>
        <begin position="1"/>
        <end position="25"/>
    </location>
</feature>
<keyword evidence="1" id="KW-0732">Signal</keyword>
<protein>
    <recommendedName>
        <fullName evidence="4">Group 4 capsule polysaccharide lipoprotein gfcB, YjbF</fullName>
    </recommendedName>
</protein>
<evidence type="ECO:0000313" key="2">
    <source>
        <dbReference type="EMBL" id="SFU35777.1"/>
    </source>
</evidence>
<name>A0A1I7FHX0_9BURK</name>
<dbReference type="EMBL" id="FPBX01000002">
    <property type="protein sequence ID" value="SFU35777.1"/>
    <property type="molecule type" value="Genomic_DNA"/>
</dbReference>
<gene>
    <name evidence="2" type="ORF">SAMN04489707_100274</name>
</gene>
<dbReference type="AlphaFoldDB" id="A0A1I7FHX0"/>
<evidence type="ECO:0000313" key="3">
    <source>
        <dbReference type="Proteomes" id="UP000183656"/>
    </source>
</evidence>
<dbReference type="Proteomes" id="UP000183656">
    <property type="component" value="Unassembled WGS sequence"/>
</dbReference>
<dbReference type="STRING" id="343013.SAMN04489707_100274"/>
<dbReference type="OrthoDB" id="8808684at2"/>
<evidence type="ECO:0000256" key="1">
    <source>
        <dbReference type="SAM" id="SignalP"/>
    </source>
</evidence>
<accession>A0A1I7FHX0</accession>
<sequence length="244" mass="27064">MNTSALAARRWLPRLLLACSVLALGACAPLERQPNEYQVGRSRLNLPAGDWEDLGTTDTVYPLPSQPGGSIALQARTLVLHGPKKEVLAVLRVQTNRGNFEREDVLWTGNCPRQQGMDVEDARSGSNVRVDCLRMKRWADGAWMDKYQSEWAQWLAGRKLAPLQPASYISYRYGMDRGALVVVDAWVVQNLLRPPTRNNHEFLVAGRPAKAWTEALAQAARQSTGMMDGTFTIPPFPVPAGPRS</sequence>
<reference evidence="2 3" key="1">
    <citation type="submission" date="2016-10" db="EMBL/GenBank/DDBJ databases">
        <authorList>
            <person name="de Groot N.N."/>
        </authorList>
    </citation>
    <scope>NUCLEOTIDE SEQUENCE [LARGE SCALE GENOMIC DNA]</scope>
    <source>
        <strain evidence="2 3">R-24608</strain>
    </source>
</reference>
<organism evidence="2 3">
    <name type="scientific">Paenacidovorax caeni</name>
    <dbReference type="NCBI Taxonomy" id="343013"/>
    <lineage>
        <taxon>Bacteria</taxon>
        <taxon>Pseudomonadati</taxon>
        <taxon>Pseudomonadota</taxon>
        <taxon>Betaproteobacteria</taxon>
        <taxon>Burkholderiales</taxon>
        <taxon>Comamonadaceae</taxon>
        <taxon>Paenacidovorax</taxon>
    </lineage>
</organism>
<evidence type="ECO:0008006" key="4">
    <source>
        <dbReference type="Google" id="ProtNLM"/>
    </source>
</evidence>
<keyword evidence="3" id="KW-1185">Reference proteome</keyword>
<feature type="chain" id="PRO_5010169627" description="Group 4 capsule polysaccharide lipoprotein gfcB, YjbF" evidence="1">
    <location>
        <begin position="26"/>
        <end position="244"/>
    </location>
</feature>